<keyword evidence="2" id="KW-1185">Reference proteome</keyword>
<reference evidence="1" key="2">
    <citation type="submission" date="2025-09" db="UniProtKB">
        <authorList>
            <consortium name="Ensembl"/>
        </authorList>
    </citation>
    <scope>IDENTIFICATION</scope>
</reference>
<evidence type="ECO:0000313" key="2">
    <source>
        <dbReference type="Proteomes" id="UP000694557"/>
    </source>
</evidence>
<dbReference type="SUPFAM" id="SSF51110">
    <property type="entry name" value="alpha-D-mannose-specific plant lectins"/>
    <property type="match status" value="1"/>
</dbReference>
<dbReference type="Gene3D" id="2.90.10.10">
    <property type="entry name" value="Bulb-type lectin domain"/>
    <property type="match status" value="1"/>
</dbReference>
<accession>A0A8C7CUJ0</accession>
<organism evidence="1 2">
    <name type="scientific">Oncorhynchus kisutch</name>
    <name type="common">Coho salmon</name>
    <name type="synonym">Salmo kisutch</name>
    <dbReference type="NCBI Taxonomy" id="8019"/>
    <lineage>
        <taxon>Eukaryota</taxon>
        <taxon>Metazoa</taxon>
        <taxon>Chordata</taxon>
        <taxon>Craniata</taxon>
        <taxon>Vertebrata</taxon>
        <taxon>Euteleostomi</taxon>
        <taxon>Actinopterygii</taxon>
        <taxon>Neopterygii</taxon>
        <taxon>Teleostei</taxon>
        <taxon>Protacanthopterygii</taxon>
        <taxon>Salmoniformes</taxon>
        <taxon>Salmonidae</taxon>
        <taxon>Salmoninae</taxon>
        <taxon>Oncorhynchus</taxon>
    </lineage>
</organism>
<proteinExistence type="predicted"/>
<dbReference type="GeneTree" id="ENSGT00390000004989"/>
<reference evidence="1" key="1">
    <citation type="submission" date="2025-08" db="UniProtKB">
        <authorList>
            <consortium name="Ensembl"/>
        </authorList>
    </citation>
    <scope>IDENTIFICATION</scope>
</reference>
<sequence>MSSLNSENAPYSHFNYCTSSVISESCPGTTCPSMMRCVRERSNNKEWKACFLEDGIFVIYDWKPMWNSDNAGRCDAHRLCMQDDCNFAMYKRDEKRGTNTQANGFNMCRMWLRNNDNLVIEKDGEESLLWVFGYKSPRFLKR</sequence>
<dbReference type="InterPro" id="IPR036426">
    <property type="entry name" value="Bulb-type_lectin_dom_sf"/>
</dbReference>
<dbReference type="Proteomes" id="UP000694557">
    <property type="component" value="Unassembled WGS sequence"/>
</dbReference>
<dbReference type="AlphaFoldDB" id="A0A8C7CUJ0"/>
<evidence type="ECO:0000313" key="1">
    <source>
        <dbReference type="Ensembl" id="ENSOKIP00005004310.1"/>
    </source>
</evidence>
<dbReference type="Ensembl" id="ENSOKIT00005004522.1">
    <property type="protein sequence ID" value="ENSOKIP00005004310.1"/>
    <property type="gene ID" value="ENSOKIG00005001978.1"/>
</dbReference>
<name>A0A8C7CUJ0_ONCKI</name>
<protein>
    <submittedName>
        <fullName evidence="1">Uncharacterized protein</fullName>
    </submittedName>
</protein>